<protein>
    <recommendedName>
        <fullName evidence="2">Lipoprotein</fullName>
    </recommendedName>
</protein>
<dbReference type="EMBL" id="FLUM01000001">
    <property type="protein sequence ID" value="SBV94697.1"/>
    <property type="molecule type" value="Genomic_DNA"/>
</dbReference>
<organism evidence="1">
    <name type="scientific">uncultured Dysgonomonas sp</name>
    <dbReference type="NCBI Taxonomy" id="206096"/>
    <lineage>
        <taxon>Bacteria</taxon>
        <taxon>Pseudomonadati</taxon>
        <taxon>Bacteroidota</taxon>
        <taxon>Bacteroidia</taxon>
        <taxon>Bacteroidales</taxon>
        <taxon>Dysgonomonadaceae</taxon>
        <taxon>Dysgonomonas</taxon>
        <taxon>environmental samples</taxon>
    </lineage>
</organism>
<name>A0A212J5K3_9BACT</name>
<gene>
    <name evidence="1" type="ORF">KL86DYS1_11202</name>
</gene>
<dbReference type="AlphaFoldDB" id="A0A212J5K3"/>
<reference evidence="1" key="1">
    <citation type="submission" date="2016-04" db="EMBL/GenBank/DDBJ databases">
        <authorList>
            <person name="Evans L.H."/>
            <person name="Alamgir A."/>
            <person name="Owens N."/>
            <person name="Weber N.D."/>
            <person name="Virtaneva K."/>
            <person name="Barbian K."/>
            <person name="Babar A."/>
            <person name="Rosenke K."/>
        </authorList>
    </citation>
    <scope>NUCLEOTIDE SEQUENCE</scope>
    <source>
        <strain evidence="1">86-1</strain>
    </source>
</reference>
<dbReference type="PROSITE" id="PS51257">
    <property type="entry name" value="PROKAR_LIPOPROTEIN"/>
    <property type="match status" value="1"/>
</dbReference>
<evidence type="ECO:0000313" key="1">
    <source>
        <dbReference type="EMBL" id="SBV94697.1"/>
    </source>
</evidence>
<proteinExistence type="predicted"/>
<accession>A0A212J5K3</accession>
<dbReference type="RefSeq" id="WP_296939052.1">
    <property type="nucleotide sequence ID" value="NZ_LT599032.1"/>
</dbReference>
<evidence type="ECO:0008006" key="2">
    <source>
        <dbReference type="Google" id="ProtNLM"/>
    </source>
</evidence>
<sequence>MKLFKFTFIISISLAIGLISCNNKNKQTSEPTPSDKGFNDEEIANNFDLNKGLLIDLMMDIPSAVYTVEGKGQYSILYVPKTDEGILKYKDFEKKNNIQLIKDSLGNLFYDDETAKNIDEILRKDLDIKDFCLFGRYIPAQYLIADTLSAKGDYSVTIPYEMLIYKREGQKWSQLKQVVVSDIMNYDYYETLSTYQKLMENKED</sequence>